<dbReference type="SUPFAM" id="SSF54995">
    <property type="entry name" value="Ribosomal protein S6"/>
    <property type="match status" value="1"/>
</dbReference>
<dbReference type="GO" id="GO:0003735">
    <property type="term" value="F:structural constituent of ribosome"/>
    <property type="evidence" value="ECO:0007669"/>
    <property type="project" value="InterPro"/>
</dbReference>
<dbReference type="Gene3D" id="3.30.70.60">
    <property type="match status" value="1"/>
</dbReference>
<feature type="region of interest" description="Disordered" evidence="4">
    <location>
        <begin position="96"/>
        <end position="128"/>
    </location>
</feature>
<dbReference type="GO" id="GO:0019843">
    <property type="term" value="F:rRNA binding"/>
    <property type="evidence" value="ECO:0007669"/>
    <property type="project" value="UniProtKB-UniRule"/>
</dbReference>
<dbReference type="InterPro" id="IPR035980">
    <property type="entry name" value="Ribosomal_bS6_sf"/>
</dbReference>
<comment type="caution">
    <text evidence="5">The sequence shown here is derived from an EMBL/GenBank/DDBJ whole genome shotgun (WGS) entry which is preliminary data.</text>
</comment>
<dbReference type="AlphaFoldDB" id="A0A1F7G8C3"/>
<dbReference type="InterPro" id="IPR020814">
    <property type="entry name" value="Ribosomal_S6_plastid/chlpt"/>
</dbReference>
<evidence type="ECO:0000313" key="5">
    <source>
        <dbReference type="EMBL" id="OGK15139.1"/>
    </source>
</evidence>
<evidence type="ECO:0000256" key="1">
    <source>
        <dbReference type="ARBA" id="ARBA00009512"/>
    </source>
</evidence>
<proteinExistence type="inferred from homology"/>
<reference evidence="5 6" key="1">
    <citation type="journal article" date="2016" name="Nat. Commun.">
        <title>Thousands of microbial genomes shed light on interconnected biogeochemical processes in an aquifer system.</title>
        <authorList>
            <person name="Anantharaman K."/>
            <person name="Brown C.T."/>
            <person name="Hug L.A."/>
            <person name="Sharon I."/>
            <person name="Castelle C.J."/>
            <person name="Probst A.J."/>
            <person name="Thomas B.C."/>
            <person name="Singh A."/>
            <person name="Wilkins M.J."/>
            <person name="Karaoz U."/>
            <person name="Brodie E.L."/>
            <person name="Williams K.H."/>
            <person name="Hubbard S.S."/>
            <person name="Banfield J.F."/>
        </authorList>
    </citation>
    <scope>NUCLEOTIDE SEQUENCE [LARGE SCALE GENOMIC DNA]</scope>
</reference>
<evidence type="ECO:0000313" key="6">
    <source>
        <dbReference type="Proteomes" id="UP000178372"/>
    </source>
</evidence>
<comment type="similarity">
    <text evidence="1 3">Belongs to the bacterial ribosomal protein bS6 family.</text>
</comment>
<dbReference type="GO" id="GO:0006412">
    <property type="term" value="P:translation"/>
    <property type="evidence" value="ECO:0007669"/>
    <property type="project" value="UniProtKB-UniRule"/>
</dbReference>
<dbReference type="GO" id="GO:1990904">
    <property type="term" value="C:ribonucleoprotein complex"/>
    <property type="evidence" value="ECO:0007669"/>
    <property type="project" value="UniProtKB-KW"/>
</dbReference>
<dbReference type="Proteomes" id="UP000178372">
    <property type="component" value="Unassembled WGS sequence"/>
</dbReference>
<dbReference type="InterPro" id="IPR000529">
    <property type="entry name" value="Ribosomal_bS6"/>
</dbReference>
<dbReference type="HAMAP" id="MF_00360">
    <property type="entry name" value="Ribosomal_bS6"/>
    <property type="match status" value="1"/>
</dbReference>
<evidence type="ECO:0000256" key="2">
    <source>
        <dbReference type="ARBA" id="ARBA00035294"/>
    </source>
</evidence>
<dbReference type="EMBL" id="MFZF01000034">
    <property type="protein sequence ID" value="OGK15139.1"/>
    <property type="molecule type" value="Genomic_DNA"/>
</dbReference>
<keyword evidence="3" id="KW-0687">Ribonucleoprotein</keyword>
<name>A0A1F7G8C3_9BACT</name>
<keyword evidence="3" id="KW-0694">RNA-binding</keyword>
<keyword evidence="3" id="KW-0689">Ribosomal protein</keyword>
<evidence type="ECO:0000256" key="4">
    <source>
        <dbReference type="SAM" id="MobiDB-lite"/>
    </source>
</evidence>
<organism evidence="5 6">
    <name type="scientific">Candidatus Roizmanbacteria bacterium RIFCSPHIGHO2_01_FULL_39_12b</name>
    <dbReference type="NCBI Taxonomy" id="1802030"/>
    <lineage>
        <taxon>Bacteria</taxon>
        <taxon>Candidatus Roizmaniibacteriota</taxon>
    </lineage>
</organism>
<keyword evidence="3" id="KW-0699">rRNA-binding</keyword>
<dbReference type="Pfam" id="PF01250">
    <property type="entry name" value="Ribosomal_S6"/>
    <property type="match status" value="1"/>
</dbReference>
<accession>A0A1F7G8C3</accession>
<gene>
    <name evidence="3" type="primary">rpsF</name>
    <name evidence="5" type="ORF">A2690_00030</name>
</gene>
<dbReference type="GO" id="GO:0005840">
    <property type="term" value="C:ribosome"/>
    <property type="evidence" value="ECO:0007669"/>
    <property type="project" value="UniProtKB-KW"/>
</dbReference>
<evidence type="ECO:0000256" key="3">
    <source>
        <dbReference type="HAMAP-Rule" id="MF_00360"/>
    </source>
</evidence>
<sequence>MDETKKYELSLMLKTEEAVESVLLLIKNQDGVVLEKSLIQKAKLTYPIKKETNAFFFSVVLSLLPEKVLALDRELKLLRDVLRFLIITPPIVKEERSERPQRLVKPRPESSQKPEEYREHAVTKEKEPEVLTNELLEKKLEEILG</sequence>
<dbReference type="InterPro" id="IPR014717">
    <property type="entry name" value="Transl_elong_EF1B/ribsomal_bS6"/>
</dbReference>
<comment type="function">
    <text evidence="3">Binds together with bS18 to 16S ribosomal RNA.</text>
</comment>
<protein>
    <recommendedName>
        <fullName evidence="2 3">Small ribosomal subunit protein bS6</fullName>
    </recommendedName>
</protein>